<reference evidence="2 3" key="1">
    <citation type="submission" date="2016-08" db="EMBL/GenBank/DDBJ databases">
        <title>A Parts List for Fungal Cellulosomes Revealed by Comparative Genomics.</title>
        <authorList>
            <consortium name="DOE Joint Genome Institute"/>
            <person name="Haitjema C.H."/>
            <person name="Gilmore S.P."/>
            <person name="Henske J.K."/>
            <person name="Solomon K.V."/>
            <person name="De Groot R."/>
            <person name="Kuo A."/>
            <person name="Mondo S.J."/>
            <person name="Salamov A.A."/>
            <person name="Labutti K."/>
            <person name="Zhao Z."/>
            <person name="Chiniquy J."/>
            <person name="Barry K."/>
            <person name="Brewer H.M."/>
            <person name="Purvine S.O."/>
            <person name="Wright A.T."/>
            <person name="Boxma B."/>
            <person name="Van Alen T."/>
            <person name="Hackstein J.H."/>
            <person name="Baker S.E."/>
            <person name="Grigoriev I.V."/>
            <person name="O'Malley M.A."/>
        </authorList>
    </citation>
    <scope>NUCLEOTIDE SEQUENCE [LARGE SCALE GENOMIC DNA]</scope>
    <source>
        <strain evidence="2 3">G1</strain>
    </source>
</reference>
<keyword evidence="1" id="KW-0732">Signal</keyword>
<sequence length="363" mass="40793">MKMQLLKKNLLSTVVAVLLLGSRVKATSDCEYLEKAIKYFNEDLRKVFKVDKCCDFNGIRCDADKNIHEIKFNNVNKTRDINSFIDKISNLKNLTYLDLAHNNIEGSFPKAVCSIKTLKNLNLSKNKLKGTIPFECKNLENLEQINFEGNKDLTGYVPYLSNIRGCAFKETGLCDVPNALCKNSPKNCTEADYVSTNAKNGNPDSKSKTYEGADIKNRDFSLYDNYNGYSYGYSGYDDYNNYGNYDVNNYYGNSGYGYGYGDWSYYGNNYDPSYYNNGYYGTGYDNGYYYNTGYDTSYYDNGYYDNGYSQGYTGTTNAPSNTHSGTSSYAAHTYSAAPRTMEASSKLLISVVAVVFGIVLGNL</sequence>
<feature type="signal peptide" evidence="1">
    <location>
        <begin position="1"/>
        <end position="26"/>
    </location>
</feature>
<name>A0A1Y2AYN6_9FUNG</name>
<dbReference type="Proteomes" id="UP000193920">
    <property type="component" value="Unassembled WGS sequence"/>
</dbReference>
<gene>
    <name evidence="2" type="ORF">LY90DRAFT_513455</name>
</gene>
<proteinExistence type="predicted"/>
<dbReference type="PANTHER" id="PTHR48007">
    <property type="entry name" value="LEUCINE-RICH REPEAT RECEPTOR-LIKE PROTEIN KINASE PXC1"/>
    <property type="match status" value="1"/>
</dbReference>
<dbReference type="InterPro" id="IPR001611">
    <property type="entry name" value="Leu-rich_rpt"/>
</dbReference>
<dbReference type="InterPro" id="IPR046959">
    <property type="entry name" value="PRK1-6/SRF4-like"/>
</dbReference>
<evidence type="ECO:0000256" key="1">
    <source>
        <dbReference type="SAM" id="SignalP"/>
    </source>
</evidence>
<dbReference type="PANTHER" id="PTHR48007:SF4">
    <property type="entry name" value="LEUCINE-RICH REPEAT RECEPTOR-LIKE PROTEIN KINASE PXC1"/>
    <property type="match status" value="1"/>
</dbReference>
<dbReference type="Pfam" id="PF13855">
    <property type="entry name" value="LRR_8"/>
    <property type="match status" value="1"/>
</dbReference>
<dbReference type="AlphaFoldDB" id="A0A1Y2AYN6"/>
<organism evidence="2 3">
    <name type="scientific">Neocallimastix californiae</name>
    <dbReference type="NCBI Taxonomy" id="1754190"/>
    <lineage>
        <taxon>Eukaryota</taxon>
        <taxon>Fungi</taxon>
        <taxon>Fungi incertae sedis</taxon>
        <taxon>Chytridiomycota</taxon>
        <taxon>Chytridiomycota incertae sedis</taxon>
        <taxon>Neocallimastigomycetes</taxon>
        <taxon>Neocallimastigales</taxon>
        <taxon>Neocallimastigaceae</taxon>
        <taxon>Neocallimastix</taxon>
    </lineage>
</organism>
<feature type="chain" id="PRO_5012779209" description="L domain-like protein" evidence="1">
    <location>
        <begin position="27"/>
        <end position="363"/>
    </location>
</feature>
<dbReference type="SUPFAM" id="SSF52058">
    <property type="entry name" value="L domain-like"/>
    <property type="match status" value="1"/>
</dbReference>
<protein>
    <recommendedName>
        <fullName evidence="4">L domain-like protein</fullName>
    </recommendedName>
</protein>
<dbReference type="EMBL" id="MCOG01000193">
    <property type="protein sequence ID" value="ORY27410.1"/>
    <property type="molecule type" value="Genomic_DNA"/>
</dbReference>
<accession>A0A1Y2AYN6</accession>
<dbReference type="OrthoDB" id="2151001at2759"/>
<dbReference type="InterPro" id="IPR032675">
    <property type="entry name" value="LRR_dom_sf"/>
</dbReference>
<dbReference type="STRING" id="1754190.A0A1Y2AYN6"/>
<evidence type="ECO:0008006" key="4">
    <source>
        <dbReference type="Google" id="ProtNLM"/>
    </source>
</evidence>
<dbReference type="Gene3D" id="3.80.10.10">
    <property type="entry name" value="Ribonuclease Inhibitor"/>
    <property type="match status" value="1"/>
</dbReference>
<comment type="caution">
    <text evidence="2">The sequence shown here is derived from an EMBL/GenBank/DDBJ whole genome shotgun (WGS) entry which is preliminary data.</text>
</comment>
<keyword evidence="3" id="KW-1185">Reference proteome</keyword>
<evidence type="ECO:0000313" key="3">
    <source>
        <dbReference type="Proteomes" id="UP000193920"/>
    </source>
</evidence>
<evidence type="ECO:0000313" key="2">
    <source>
        <dbReference type="EMBL" id="ORY27410.1"/>
    </source>
</evidence>